<protein>
    <submittedName>
        <fullName evidence="2">Adenylate/guanylate cyclase domain-containing protein</fullName>
    </submittedName>
</protein>
<comment type="caution">
    <text evidence="2">The sequence shown here is derived from an EMBL/GenBank/DDBJ whole genome shotgun (WGS) entry which is preliminary data.</text>
</comment>
<evidence type="ECO:0000313" key="3">
    <source>
        <dbReference type="Proteomes" id="UP001597461"/>
    </source>
</evidence>
<dbReference type="SUPFAM" id="SSF55073">
    <property type="entry name" value="Nucleotide cyclase"/>
    <property type="match status" value="1"/>
</dbReference>
<dbReference type="Gene3D" id="3.30.70.1230">
    <property type="entry name" value="Nucleotide cyclase"/>
    <property type="match status" value="1"/>
</dbReference>
<feature type="domain" description="Guanylate cyclase" evidence="1">
    <location>
        <begin position="47"/>
        <end position="182"/>
    </location>
</feature>
<keyword evidence="3" id="KW-1185">Reference proteome</keyword>
<proteinExistence type="predicted"/>
<evidence type="ECO:0000259" key="1">
    <source>
        <dbReference type="PROSITE" id="PS50125"/>
    </source>
</evidence>
<dbReference type="RefSeq" id="WP_379079567.1">
    <property type="nucleotide sequence ID" value="NZ_JBHULL010000009.1"/>
</dbReference>
<reference evidence="3" key="1">
    <citation type="journal article" date="2019" name="Int. J. Syst. Evol. Microbiol.">
        <title>The Global Catalogue of Microorganisms (GCM) 10K type strain sequencing project: providing services to taxonomists for standard genome sequencing and annotation.</title>
        <authorList>
            <consortium name="The Broad Institute Genomics Platform"/>
            <consortium name="The Broad Institute Genome Sequencing Center for Infectious Disease"/>
            <person name="Wu L."/>
            <person name="Ma J."/>
        </authorList>
    </citation>
    <scope>NUCLEOTIDE SEQUENCE [LARGE SCALE GENOMIC DNA]</scope>
    <source>
        <strain evidence="3">KCTC 42866</strain>
    </source>
</reference>
<sequence>MGLNADITTKVKDILDTNFNIEDVLYVPEISNSKLTFNNTGLRFEATTLFIDLRNSTGILNAHNKSTIAKIHKAYLHTTVKIATSLGGEVRSFNGDSVLAFFQGTNKNTLSNAVKAAMRIKYMIANSGSGINSLLAKYSAVDFGIGLDDGKILCAKVGVGGDANTKDLIWIGNAVNKAVVISDECKSPEHIGISSYVYANLNDDVKYGIQTDYWGNKNKVNMWTPYYVMYNSKQETFYKTSWHWVVS</sequence>
<accession>A0ABW5MJG6</accession>
<dbReference type="InterPro" id="IPR001054">
    <property type="entry name" value="A/G_cyclase"/>
</dbReference>
<organism evidence="2 3">
    <name type="scientific">Pedobacter vanadiisoli</name>
    <dbReference type="NCBI Taxonomy" id="1761975"/>
    <lineage>
        <taxon>Bacteria</taxon>
        <taxon>Pseudomonadati</taxon>
        <taxon>Bacteroidota</taxon>
        <taxon>Sphingobacteriia</taxon>
        <taxon>Sphingobacteriales</taxon>
        <taxon>Sphingobacteriaceae</taxon>
        <taxon>Pedobacter</taxon>
    </lineage>
</organism>
<dbReference type="Proteomes" id="UP001597461">
    <property type="component" value="Unassembled WGS sequence"/>
</dbReference>
<dbReference type="EMBL" id="JBHULL010000009">
    <property type="protein sequence ID" value="MFD2583407.1"/>
    <property type="molecule type" value="Genomic_DNA"/>
</dbReference>
<dbReference type="InterPro" id="IPR029787">
    <property type="entry name" value="Nucleotide_cyclase"/>
</dbReference>
<dbReference type="PROSITE" id="PS50125">
    <property type="entry name" value="GUANYLATE_CYCLASE_2"/>
    <property type="match status" value="1"/>
</dbReference>
<evidence type="ECO:0000313" key="2">
    <source>
        <dbReference type="EMBL" id="MFD2583407.1"/>
    </source>
</evidence>
<name>A0ABW5MJG6_9SPHI</name>
<gene>
    <name evidence="2" type="ORF">ACFSR6_12995</name>
</gene>